<dbReference type="AlphaFoldDB" id="A0A2N5SFM1"/>
<dbReference type="GO" id="GO:0009378">
    <property type="term" value="F:four-way junction helicase activity"/>
    <property type="evidence" value="ECO:0007669"/>
    <property type="project" value="TreeGrafter"/>
</dbReference>
<evidence type="ECO:0000313" key="8">
    <source>
        <dbReference type="Proteomes" id="UP000235388"/>
    </source>
</evidence>
<evidence type="ECO:0000256" key="4">
    <source>
        <dbReference type="ARBA" id="ARBA00034617"/>
    </source>
</evidence>
<dbReference type="GO" id="GO:0000724">
    <property type="term" value="P:double-strand break repair via homologous recombination"/>
    <property type="evidence" value="ECO:0007669"/>
    <property type="project" value="TreeGrafter"/>
</dbReference>
<dbReference type="Gene3D" id="3.40.50.300">
    <property type="entry name" value="P-loop containing nucleotide triphosphate hydrolases"/>
    <property type="match status" value="1"/>
</dbReference>
<reference evidence="7 8" key="1">
    <citation type="submission" date="2017-11" db="EMBL/GenBank/DDBJ databases">
        <title>De novo assembly and phasing of dikaryotic genomes from two isolates of Puccinia coronata f. sp. avenae, the causal agent of oat crown rust.</title>
        <authorList>
            <person name="Miller M.E."/>
            <person name="Zhang Y."/>
            <person name="Omidvar V."/>
            <person name="Sperschneider J."/>
            <person name="Schwessinger B."/>
            <person name="Raley C."/>
            <person name="Palmer J.M."/>
            <person name="Garnica D."/>
            <person name="Upadhyaya N."/>
            <person name="Rathjen J."/>
            <person name="Taylor J.M."/>
            <person name="Park R.F."/>
            <person name="Dodds P.N."/>
            <person name="Hirsch C.D."/>
            <person name="Kianian S.F."/>
            <person name="Figueroa M."/>
        </authorList>
    </citation>
    <scope>NUCLEOTIDE SEQUENCE [LARGE SCALE GENOMIC DNA]</scope>
    <source>
        <strain evidence="7">12NC29</strain>
    </source>
</reference>
<dbReference type="GO" id="GO:0003677">
    <property type="term" value="F:DNA binding"/>
    <property type="evidence" value="ECO:0007669"/>
    <property type="project" value="UniProtKB-KW"/>
</dbReference>
<accession>A0A2N5SFM1</accession>
<comment type="caution">
    <text evidence="7">The sequence shown here is derived from an EMBL/GenBank/DDBJ whole genome shotgun (WGS) entry which is preliminary data.</text>
</comment>
<proteinExistence type="inferred from homology"/>
<feature type="domain" description="Helicase C-terminal" evidence="6">
    <location>
        <begin position="24"/>
        <end position="194"/>
    </location>
</feature>
<comment type="similarity">
    <text evidence="1">Belongs to the helicase family. RecQ subfamily.</text>
</comment>
<dbReference type="STRING" id="200324.A0A2N5SFM1"/>
<keyword evidence="3" id="KW-0413">Isomerase</keyword>
<evidence type="ECO:0000256" key="3">
    <source>
        <dbReference type="ARBA" id="ARBA00023235"/>
    </source>
</evidence>
<dbReference type="SMART" id="SM00490">
    <property type="entry name" value="HELICc"/>
    <property type="match status" value="1"/>
</dbReference>
<comment type="catalytic activity">
    <reaction evidence="4">
        <text>Couples ATP hydrolysis with the unwinding of duplex DNA by translocating in the 3'-5' direction.</text>
        <dbReference type="EC" id="5.6.2.4"/>
    </reaction>
</comment>
<evidence type="ECO:0000256" key="1">
    <source>
        <dbReference type="ARBA" id="ARBA00005446"/>
    </source>
</evidence>
<dbReference type="GO" id="GO:0043138">
    <property type="term" value="F:3'-5' DNA helicase activity"/>
    <property type="evidence" value="ECO:0007669"/>
    <property type="project" value="UniProtKB-EC"/>
</dbReference>
<dbReference type="SUPFAM" id="SSF52540">
    <property type="entry name" value="P-loop containing nucleoside triphosphate hydrolases"/>
    <property type="match status" value="1"/>
</dbReference>
<dbReference type="PANTHER" id="PTHR13710">
    <property type="entry name" value="DNA HELICASE RECQ FAMILY MEMBER"/>
    <property type="match status" value="1"/>
</dbReference>
<dbReference type="GO" id="GO:0005694">
    <property type="term" value="C:chromosome"/>
    <property type="evidence" value="ECO:0007669"/>
    <property type="project" value="TreeGrafter"/>
</dbReference>
<dbReference type="GO" id="GO:0005737">
    <property type="term" value="C:cytoplasm"/>
    <property type="evidence" value="ECO:0007669"/>
    <property type="project" value="TreeGrafter"/>
</dbReference>
<evidence type="ECO:0000256" key="5">
    <source>
        <dbReference type="ARBA" id="ARBA00034808"/>
    </source>
</evidence>
<dbReference type="EMBL" id="PGCJ01000996">
    <property type="protein sequence ID" value="PLW12042.1"/>
    <property type="molecule type" value="Genomic_DNA"/>
</dbReference>
<gene>
    <name evidence="7" type="ORF">PCANC_20443</name>
</gene>
<dbReference type="PANTHER" id="PTHR13710:SF105">
    <property type="entry name" value="ATP-DEPENDENT DNA HELICASE Q1"/>
    <property type="match status" value="1"/>
</dbReference>
<dbReference type="Pfam" id="PF00271">
    <property type="entry name" value="Helicase_C"/>
    <property type="match status" value="1"/>
</dbReference>
<name>A0A2N5SFM1_9BASI</name>
<dbReference type="InterPro" id="IPR027417">
    <property type="entry name" value="P-loop_NTPase"/>
</dbReference>
<dbReference type="OrthoDB" id="2504739at2759"/>
<evidence type="ECO:0000313" key="7">
    <source>
        <dbReference type="EMBL" id="PLW12042.1"/>
    </source>
</evidence>
<dbReference type="EC" id="5.6.2.4" evidence="5"/>
<dbReference type="PROSITE" id="PS51194">
    <property type="entry name" value="HELICASE_CTER"/>
    <property type="match status" value="1"/>
</dbReference>
<keyword evidence="8" id="KW-1185">Reference proteome</keyword>
<protein>
    <recommendedName>
        <fullName evidence="5">DNA 3'-5' helicase</fullName>
        <ecNumber evidence="5">5.6.2.4</ecNumber>
    </recommendedName>
</protein>
<keyword evidence="2" id="KW-0238">DNA-binding</keyword>
<dbReference type="InterPro" id="IPR001650">
    <property type="entry name" value="Helicase_C-like"/>
</dbReference>
<dbReference type="Proteomes" id="UP000235388">
    <property type="component" value="Unassembled WGS sequence"/>
</dbReference>
<evidence type="ECO:0000259" key="6">
    <source>
        <dbReference type="PROSITE" id="PS51194"/>
    </source>
</evidence>
<sequence length="396" mass="44835">MLDGELTRPEILLIRIPMKATLKSCDDLLRIFAPRTKVSEEQTIPTIIYSGTRNLTFQVMKVVNDARQTYKHKYDPLSPFIRRYHSVTGDDDKAENMDDYNKDKFPIISSTMALGLGQNMKRVRCVIHMGRGDPAAIVQMVGRCGRDGKMGLGLLFMESTRSKGKNKVDDFDPEMLQDEDARMDALAVTPLCLRVALTIDNKHGYIPLSSEDRNYIAERACEIDVGFTPCRCSNCLPEAADAVLNVIQQIDVDNFTTILQDPCSFEEDKSITIMNRKSKAPPTKATCKYSDIDAAHLVNYLVDQFAEFYEYTLGESPELLPSDFFGHTQATAVVKSIDQIREVEPHNLALLERRMGGQFSQIKYVSSTSQSPSGLREITTRKYLRKKLHRQPKKFI</sequence>
<organism evidence="7 8">
    <name type="scientific">Puccinia coronata f. sp. avenae</name>
    <dbReference type="NCBI Taxonomy" id="200324"/>
    <lineage>
        <taxon>Eukaryota</taxon>
        <taxon>Fungi</taxon>
        <taxon>Dikarya</taxon>
        <taxon>Basidiomycota</taxon>
        <taxon>Pucciniomycotina</taxon>
        <taxon>Pucciniomycetes</taxon>
        <taxon>Pucciniales</taxon>
        <taxon>Pucciniaceae</taxon>
        <taxon>Puccinia</taxon>
    </lineage>
</organism>
<evidence type="ECO:0000256" key="2">
    <source>
        <dbReference type="ARBA" id="ARBA00023125"/>
    </source>
</evidence>